<gene>
    <name evidence="1" type="primary">Dgri\GH17383</name>
    <name evidence="1" type="ORF">Dgri_GH17383</name>
</gene>
<dbReference type="Proteomes" id="UP000001070">
    <property type="component" value="Unassembled WGS sequence"/>
</dbReference>
<dbReference type="InParanoid" id="B4JV18"/>
<evidence type="ECO:0000313" key="1">
    <source>
        <dbReference type="EMBL" id="EDV91338.1"/>
    </source>
</evidence>
<evidence type="ECO:0000313" key="2">
    <source>
        <dbReference type="Proteomes" id="UP000001070"/>
    </source>
</evidence>
<dbReference type="OMA" id="CISPNCA"/>
<dbReference type="STRING" id="7222.B4JV18"/>
<name>B4JV18_DROGR</name>
<reference evidence="1 2" key="1">
    <citation type="journal article" date="2007" name="Nature">
        <title>Evolution of genes and genomes on the Drosophila phylogeny.</title>
        <authorList>
            <consortium name="Drosophila 12 Genomes Consortium"/>
            <person name="Clark A.G."/>
            <person name="Eisen M.B."/>
            <person name="Smith D.R."/>
            <person name="Bergman C.M."/>
            <person name="Oliver B."/>
            <person name="Markow T.A."/>
            <person name="Kaufman T.C."/>
            <person name="Kellis M."/>
            <person name="Gelbart W."/>
            <person name="Iyer V.N."/>
            <person name="Pollard D.A."/>
            <person name="Sackton T.B."/>
            <person name="Larracuente A.M."/>
            <person name="Singh N.D."/>
            <person name="Abad J.P."/>
            <person name="Abt D.N."/>
            <person name="Adryan B."/>
            <person name="Aguade M."/>
            <person name="Akashi H."/>
            <person name="Anderson W.W."/>
            <person name="Aquadro C.F."/>
            <person name="Ardell D.H."/>
            <person name="Arguello R."/>
            <person name="Artieri C.G."/>
            <person name="Barbash D.A."/>
            <person name="Barker D."/>
            <person name="Barsanti P."/>
            <person name="Batterham P."/>
            <person name="Batzoglou S."/>
            <person name="Begun D."/>
            <person name="Bhutkar A."/>
            <person name="Blanco E."/>
            <person name="Bosak S.A."/>
            <person name="Bradley R.K."/>
            <person name="Brand A.D."/>
            <person name="Brent M.R."/>
            <person name="Brooks A.N."/>
            <person name="Brown R.H."/>
            <person name="Butlin R.K."/>
            <person name="Caggese C."/>
            <person name="Calvi B.R."/>
            <person name="Bernardo de Carvalho A."/>
            <person name="Caspi A."/>
            <person name="Castrezana S."/>
            <person name="Celniker S.E."/>
            <person name="Chang J.L."/>
            <person name="Chapple C."/>
            <person name="Chatterji S."/>
            <person name="Chinwalla A."/>
            <person name="Civetta A."/>
            <person name="Clifton S.W."/>
            <person name="Comeron J.M."/>
            <person name="Costello J.C."/>
            <person name="Coyne J.A."/>
            <person name="Daub J."/>
            <person name="David R.G."/>
            <person name="Delcher A.L."/>
            <person name="Delehaunty K."/>
            <person name="Do C.B."/>
            <person name="Ebling H."/>
            <person name="Edwards K."/>
            <person name="Eickbush T."/>
            <person name="Evans J.D."/>
            <person name="Filipski A."/>
            <person name="Findeiss S."/>
            <person name="Freyhult E."/>
            <person name="Fulton L."/>
            <person name="Fulton R."/>
            <person name="Garcia A.C."/>
            <person name="Gardiner A."/>
            <person name="Garfield D.A."/>
            <person name="Garvin B.E."/>
            <person name="Gibson G."/>
            <person name="Gilbert D."/>
            <person name="Gnerre S."/>
            <person name="Godfrey J."/>
            <person name="Good R."/>
            <person name="Gotea V."/>
            <person name="Gravely B."/>
            <person name="Greenberg A.J."/>
            <person name="Griffiths-Jones S."/>
            <person name="Gross S."/>
            <person name="Guigo R."/>
            <person name="Gustafson E.A."/>
            <person name="Haerty W."/>
            <person name="Hahn M.W."/>
            <person name="Halligan D.L."/>
            <person name="Halpern A.L."/>
            <person name="Halter G.M."/>
            <person name="Han M.V."/>
            <person name="Heger A."/>
            <person name="Hillier L."/>
            <person name="Hinrichs A.S."/>
            <person name="Holmes I."/>
            <person name="Hoskins R.A."/>
            <person name="Hubisz M.J."/>
            <person name="Hultmark D."/>
            <person name="Huntley M.A."/>
            <person name="Jaffe D.B."/>
            <person name="Jagadeeshan S."/>
            <person name="Jeck W.R."/>
            <person name="Johnson J."/>
            <person name="Jones C.D."/>
            <person name="Jordan W.C."/>
            <person name="Karpen G.H."/>
            <person name="Kataoka E."/>
            <person name="Keightley P.D."/>
            <person name="Kheradpour P."/>
            <person name="Kirkness E.F."/>
            <person name="Koerich L.B."/>
            <person name="Kristiansen K."/>
            <person name="Kudrna D."/>
            <person name="Kulathinal R.J."/>
            <person name="Kumar S."/>
            <person name="Kwok R."/>
            <person name="Lander E."/>
            <person name="Langley C.H."/>
            <person name="Lapoint R."/>
            <person name="Lazzaro B.P."/>
            <person name="Lee S.J."/>
            <person name="Levesque L."/>
            <person name="Li R."/>
            <person name="Lin C.F."/>
            <person name="Lin M.F."/>
            <person name="Lindblad-Toh K."/>
            <person name="Llopart A."/>
            <person name="Long M."/>
            <person name="Low L."/>
            <person name="Lozovsky E."/>
            <person name="Lu J."/>
            <person name="Luo M."/>
            <person name="Machado C.A."/>
            <person name="Makalowski W."/>
            <person name="Marzo M."/>
            <person name="Matsuda M."/>
            <person name="Matzkin L."/>
            <person name="McAllister B."/>
            <person name="McBride C.S."/>
            <person name="McKernan B."/>
            <person name="McKernan K."/>
            <person name="Mendez-Lago M."/>
            <person name="Minx P."/>
            <person name="Mollenhauer M.U."/>
            <person name="Montooth K."/>
            <person name="Mount S.M."/>
            <person name="Mu X."/>
            <person name="Myers E."/>
            <person name="Negre B."/>
            <person name="Newfeld S."/>
            <person name="Nielsen R."/>
            <person name="Noor M.A."/>
            <person name="O'Grady P."/>
            <person name="Pachter L."/>
            <person name="Papaceit M."/>
            <person name="Parisi M.J."/>
            <person name="Parisi M."/>
            <person name="Parts L."/>
            <person name="Pedersen J.S."/>
            <person name="Pesole G."/>
            <person name="Phillippy A.M."/>
            <person name="Ponting C.P."/>
            <person name="Pop M."/>
            <person name="Porcelli D."/>
            <person name="Powell J.R."/>
            <person name="Prohaska S."/>
            <person name="Pruitt K."/>
            <person name="Puig M."/>
            <person name="Quesneville H."/>
            <person name="Ram K.R."/>
            <person name="Rand D."/>
            <person name="Rasmussen M.D."/>
            <person name="Reed L.K."/>
            <person name="Reenan R."/>
            <person name="Reily A."/>
            <person name="Remington K.A."/>
            <person name="Rieger T.T."/>
            <person name="Ritchie M.G."/>
            <person name="Robin C."/>
            <person name="Rogers Y.H."/>
            <person name="Rohde C."/>
            <person name="Rozas J."/>
            <person name="Rubenfield M.J."/>
            <person name="Ruiz A."/>
            <person name="Russo S."/>
            <person name="Salzberg S.L."/>
            <person name="Sanchez-Gracia A."/>
            <person name="Saranga D.J."/>
            <person name="Sato H."/>
            <person name="Schaeffer S.W."/>
            <person name="Schatz M.C."/>
            <person name="Schlenke T."/>
            <person name="Schwartz R."/>
            <person name="Segarra C."/>
            <person name="Singh R.S."/>
            <person name="Sirot L."/>
            <person name="Sirota M."/>
            <person name="Sisneros N.B."/>
            <person name="Smith C.D."/>
            <person name="Smith T.F."/>
            <person name="Spieth J."/>
            <person name="Stage D.E."/>
            <person name="Stark A."/>
            <person name="Stephan W."/>
            <person name="Strausberg R.L."/>
            <person name="Strempel S."/>
            <person name="Sturgill D."/>
            <person name="Sutton G."/>
            <person name="Sutton G.G."/>
            <person name="Tao W."/>
            <person name="Teichmann S."/>
            <person name="Tobari Y.N."/>
            <person name="Tomimura Y."/>
            <person name="Tsolas J.M."/>
            <person name="Valente V.L."/>
            <person name="Venter E."/>
            <person name="Venter J.C."/>
            <person name="Vicario S."/>
            <person name="Vieira F.G."/>
            <person name="Vilella A.J."/>
            <person name="Villasante A."/>
            <person name="Walenz B."/>
            <person name="Wang J."/>
            <person name="Wasserman M."/>
            <person name="Watts T."/>
            <person name="Wilson D."/>
            <person name="Wilson R.K."/>
            <person name="Wing R.A."/>
            <person name="Wolfner M.F."/>
            <person name="Wong A."/>
            <person name="Wong G.K."/>
            <person name="Wu C.I."/>
            <person name="Wu G."/>
            <person name="Yamamoto D."/>
            <person name="Yang H.P."/>
            <person name="Yang S.P."/>
            <person name="Yorke J.A."/>
            <person name="Yoshida K."/>
            <person name="Zdobnov E."/>
            <person name="Zhang P."/>
            <person name="Zhang Y."/>
            <person name="Zimin A.V."/>
            <person name="Baldwin J."/>
            <person name="Abdouelleil A."/>
            <person name="Abdulkadir J."/>
            <person name="Abebe A."/>
            <person name="Abera B."/>
            <person name="Abreu J."/>
            <person name="Acer S.C."/>
            <person name="Aftuck L."/>
            <person name="Alexander A."/>
            <person name="An P."/>
            <person name="Anderson E."/>
            <person name="Anderson S."/>
            <person name="Arachi H."/>
            <person name="Azer M."/>
            <person name="Bachantsang P."/>
            <person name="Barry A."/>
            <person name="Bayul T."/>
            <person name="Berlin A."/>
            <person name="Bessette D."/>
            <person name="Bloom T."/>
            <person name="Blye J."/>
            <person name="Boguslavskiy L."/>
            <person name="Bonnet C."/>
            <person name="Boukhgalter B."/>
            <person name="Bourzgui I."/>
            <person name="Brown A."/>
            <person name="Cahill P."/>
            <person name="Channer S."/>
            <person name="Cheshatsang Y."/>
            <person name="Chuda L."/>
            <person name="Citroen M."/>
            <person name="Collymore A."/>
            <person name="Cooke P."/>
            <person name="Costello M."/>
            <person name="D'Aco K."/>
            <person name="Daza R."/>
            <person name="De Haan G."/>
            <person name="DeGray S."/>
            <person name="DeMaso C."/>
            <person name="Dhargay N."/>
            <person name="Dooley K."/>
            <person name="Dooley E."/>
            <person name="Doricent M."/>
            <person name="Dorje P."/>
            <person name="Dorjee K."/>
            <person name="Dupes A."/>
            <person name="Elong R."/>
            <person name="Falk J."/>
            <person name="Farina A."/>
            <person name="Faro S."/>
            <person name="Ferguson D."/>
            <person name="Fisher S."/>
            <person name="Foley C.D."/>
            <person name="Franke A."/>
            <person name="Friedrich D."/>
            <person name="Gadbois L."/>
            <person name="Gearin G."/>
            <person name="Gearin C.R."/>
            <person name="Giannoukos G."/>
            <person name="Goode T."/>
            <person name="Graham J."/>
            <person name="Grandbois E."/>
            <person name="Grewal S."/>
            <person name="Gyaltsen K."/>
            <person name="Hafez N."/>
            <person name="Hagos B."/>
            <person name="Hall J."/>
            <person name="Henson C."/>
            <person name="Hollinger A."/>
            <person name="Honan T."/>
            <person name="Huard M.D."/>
            <person name="Hughes L."/>
            <person name="Hurhula B."/>
            <person name="Husby M.E."/>
            <person name="Kamat A."/>
            <person name="Kanga B."/>
            <person name="Kashin S."/>
            <person name="Khazanovich D."/>
            <person name="Kisner P."/>
            <person name="Lance K."/>
            <person name="Lara M."/>
            <person name="Lee W."/>
            <person name="Lennon N."/>
            <person name="Letendre F."/>
            <person name="LeVine R."/>
            <person name="Lipovsky A."/>
            <person name="Liu X."/>
            <person name="Liu J."/>
            <person name="Liu S."/>
            <person name="Lokyitsang T."/>
            <person name="Lokyitsang Y."/>
            <person name="Lubonja R."/>
            <person name="Lui A."/>
            <person name="MacDonald P."/>
            <person name="Magnisalis V."/>
            <person name="Maru K."/>
            <person name="Matthews C."/>
            <person name="McCusker W."/>
            <person name="McDonough S."/>
            <person name="Mehta T."/>
            <person name="Meldrim J."/>
            <person name="Meneus L."/>
            <person name="Mihai O."/>
            <person name="Mihalev A."/>
            <person name="Mihova T."/>
            <person name="Mittelman R."/>
            <person name="Mlenga V."/>
            <person name="Montmayeur A."/>
            <person name="Mulrain L."/>
            <person name="Navidi A."/>
            <person name="Naylor J."/>
            <person name="Negash T."/>
            <person name="Nguyen T."/>
            <person name="Nguyen N."/>
            <person name="Nicol R."/>
            <person name="Norbu C."/>
            <person name="Norbu N."/>
            <person name="Novod N."/>
            <person name="O'Neill B."/>
            <person name="Osman S."/>
            <person name="Markiewicz E."/>
            <person name="Oyono O.L."/>
            <person name="Patti C."/>
            <person name="Phunkhang P."/>
            <person name="Pierre F."/>
            <person name="Priest M."/>
            <person name="Raghuraman S."/>
            <person name="Rege F."/>
            <person name="Reyes R."/>
            <person name="Rise C."/>
            <person name="Rogov P."/>
            <person name="Ross K."/>
            <person name="Ryan E."/>
            <person name="Settipalli S."/>
            <person name="Shea T."/>
            <person name="Sherpa N."/>
            <person name="Shi L."/>
            <person name="Shih D."/>
            <person name="Sparrow T."/>
            <person name="Spaulding J."/>
            <person name="Stalker J."/>
            <person name="Stange-Thomann N."/>
            <person name="Stavropoulos S."/>
            <person name="Stone C."/>
            <person name="Strader C."/>
            <person name="Tesfaye S."/>
            <person name="Thomson T."/>
            <person name="Thoulutsang Y."/>
            <person name="Thoulutsang D."/>
            <person name="Topham K."/>
            <person name="Topping I."/>
            <person name="Tsamla T."/>
            <person name="Vassiliev H."/>
            <person name="Vo A."/>
            <person name="Wangchuk T."/>
            <person name="Wangdi T."/>
            <person name="Weiand M."/>
            <person name="Wilkinson J."/>
            <person name="Wilson A."/>
            <person name="Yadav S."/>
            <person name="Young G."/>
            <person name="Yu Q."/>
            <person name="Zembek L."/>
            <person name="Zhong D."/>
            <person name="Zimmer A."/>
            <person name="Zwirko Z."/>
            <person name="Jaffe D.B."/>
            <person name="Alvarez P."/>
            <person name="Brockman W."/>
            <person name="Butler J."/>
            <person name="Chin C."/>
            <person name="Gnerre S."/>
            <person name="Grabherr M."/>
            <person name="Kleber M."/>
            <person name="Mauceli E."/>
            <person name="MacCallum I."/>
        </authorList>
    </citation>
    <scope>NUCLEOTIDE SEQUENCE [LARGE SCALE GENOMIC DNA]</scope>
    <source>
        <strain evidence="2">Tucson 15287-2541.00</strain>
    </source>
</reference>
<accession>B4JV18</accession>
<protein>
    <submittedName>
        <fullName evidence="1">GH17383</fullName>
    </submittedName>
</protein>
<dbReference type="eggNOG" id="ENOG502QTAC">
    <property type="taxonomic scope" value="Eukaryota"/>
</dbReference>
<proteinExistence type="predicted"/>
<dbReference type="PhylomeDB" id="B4JV18"/>
<dbReference type="EMBL" id="CH916374">
    <property type="protein sequence ID" value="EDV91338.1"/>
    <property type="molecule type" value="Genomic_DNA"/>
</dbReference>
<sequence length="220" mass="24816">MEPSSSMATVVWSIAGQGFSKMDAVWRLDAHMALIGLNLEKKPNFVLNNVHNLVVNASITLPTDYRDYEEEEEEEEKEEKTPNPLKCCTVIGPRICRCSTESIRWQCYNKKQQICGNFCSAPKMALKPPTVNTWNDDNNEMLIMPPNFNSGCQQRGNCGQTAERYDCSGCASGQMVSCSPYCYNYRCISPNCAFYDQEQFCSSQQFAGSVGCRREDGWGR</sequence>
<dbReference type="HOGENOM" id="CLU_1257228_0_0_1"/>
<keyword evidence="2" id="KW-1185">Reference proteome</keyword>
<dbReference type="AlphaFoldDB" id="B4JV18"/>
<organism evidence="2">
    <name type="scientific">Drosophila grimshawi</name>
    <name type="common">Hawaiian fruit fly</name>
    <name type="synonym">Idiomyia grimshawi</name>
    <dbReference type="NCBI Taxonomy" id="7222"/>
    <lineage>
        <taxon>Eukaryota</taxon>
        <taxon>Metazoa</taxon>
        <taxon>Ecdysozoa</taxon>
        <taxon>Arthropoda</taxon>
        <taxon>Hexapoda</taxon>
        <taxon>Insecta</taxon>
        <taxon>Pterygota</taxon>
        <taxon>Neoptera</taxon>
        <taxon>Endopterygota</taxon>
        <taxon>Diptera</taxon>
        <taxon>Brachycera</taxon>
        <taxon>Muscomorpha</taxon>
        <taxon>Ephydroidea</taxon>
        <taxon>Drosophilidae</taxon>
        <taxon>Drosophila</taxon>
        <taxon>Hawaiian Drosophila</taxon>
    </lineage>
</organism>